<dbReference type="InterPro" id="IPR041698">
    <property type="entry name" value="Methyltransf_25"/>
</dbReference>
<evidence type="ECO:0000256" key="7">
    <source>
        <dbReference type="ARBA" id="ARBA00022691"/>
    </source>
</evidence>
<dbReference type="Gene3D" id="3.40.50.150">
    <property type="entry name" value="Vaccinia Virus protein VP39"/>
    <property type="match status" value="1"/>
</dbReference>
<evidence type="ECO:0000259" key="15">
    <source>
        <dbReference type="Pfam" id="PF12589"/>
    </source>
</evidence>
<dbReference type="eggNOG" id="KOG1541">
    <property type="taxonomic scope" value="Eukaryota"/>
</dbReference>
<evidence type="ECO:0000259" key="16">
    <source>
        <dbReference type="Pfam" id="PF13649"/>
    </source>
</evidence>
<evidence type="ECO:0000256" key="13">
    <source>
        <dbReference type="ARBA" id="ARBA00075516"/>
    </source>
</evidence>
<name>B3S4M6_TRIAD</name>
<proteinExistence type="inferred from homology"/>
<comment type="subunit">
    <text evidence="11">Heterodimer with TRMT112; this heterodimerization is necessary for the metabolic stability and activity of the catalytic subunit BUD23. Interacts with GRIP1.</text>
</comment>
<dbReference type="HOGENOM" id="CLU_055194_0_2_1"/>
<reference evidence="17" key="1">
    <citation type="journal article" date="2008" name="Nature">
        <title>The Trichoplax genome and the nature of placozoans.</title>
        <authorList>
            <person name="Srivastava M."/>
            <person name="Begovic E."/>
            <person name="Chapman J."/>
            <person name="Putnam N.H."/>
            <person name="Hellsten U."/>
            <person name="Kawashima T."/>
            <person name="Kuo A."/>
            <person name="Mitros T."/>
            <person name="Salamov A."/>
            <person name="Carpenter M.L."/>
            <person name="Signorovitch A.Y."/>
            <person name="Moreno M.A."/>
            <person name="Kamm K."/>
            <person name="Grimwood J."/>
            <person name="Schmutz J."/>
            <person name="Shapiro H."/>
            <person name="Grigoriev I.V."/>
            <person name="Buss L.W."/>
            <person name="Schierwater B."/>
            <person name="Dellaporta S.L."/>
            <person name="Rokhsar D.S."/>
        </authorList>
    </citation>
    <scope>NUCLEOTIDE SEQUENCE [LARGE SCALE GENOMIC DNA]</scope>
    <source>
        <strain evidence="17">Grell-BS-1999</strain>
    </source>
</reference>
<comment type="catalytic activity">
    <reaction evidence="9">
        <text>a guanosine in 18S rRNA + S-adenosyl-L-methionine = an N(7)-methylguanosine in 18S rRNA + S-adenosyl-L-homocysteine</text>
        <dbReference type="Rhea" id="RHEA:54584"/>
        <dbReference type="Rhea" id="RHEA-COMP:13937"/>
        <dbReference type="Rhea" id="RHEA-COMP:13938"/>
        <dbReference type="ChEBI" id="CHEBI:57856"/>
        <dbReference type="ChEBI" id="CHEBI:59789"/>
        <dbReference type="ChEBI" id="CHEBI:74269"/>
        <dbReference type="ChEBI" id="CHEBI:74480"/>
    </reaction>
</comment>
<organism evidence="17 18">
    <name type="scientific">Trichoplax adhaerens</name>
    <name type="common">Trichoplax reptans</name>
    <dbReference type="NCBI Taxonomy" id="10228"/>
    <lineage>
        <taxon>Eukaryota</taxon>
        <taxon>Metazoa</taxon>
        <taxon>Placozoa</taxon>
        <taxon>Uniplacotomia</taxon>
        <taxon>Trichoplacea</taxon>
        <taxon>Trichoplacidae</taxon>
        <taxon>Trichoplax</taxon>
    </lineage>
</organism>
<dbReference type="PhylomeDB" id="B3S4M6"/>
<evidence type="ECO:0000256" key="11">
    <source>
        <dbReference type="ARBA" id="ARBA00064164"/>
    </source>
</evidence>
<dbReference type="OrthoDB" id="2877at2759"/>
<dbReference type="InParanoid" id="B3S4M6"/>
<dbReference type="GeneID" id="6756252"/>
<keyword evidence="8" id="KW-0539">Nucleus</keyword>
<dbReference type="InterPro" id="IPR029063">
    <property type="entry name" value="SAM-dependent_MTases_sf"/>
</dbReference>
<dbReference type="SUPFAM" id="SSF53335">
    <property type="entry name" value="S-adenosyl-L-methionine-dependent methyltransferases"/>
    <property type="match status" value="1"/>
</dbReference>
<dbReference type="AlphaFoldDB" id="B3S4M6"/>
<dbReference type="STRING" id="10228.B3S4M6"/>
<dbReference type="Pfam" id="PF13649">
    <property type="entry name" value="Methyltransf_25"/>
    <property type="match status" value="1"/>
</dbReference>
<evidence type="ECO:0000256" key="1">
    <source>
        <dbReference type="ARBA" id="ARBA00004123"/>
    </source>
</evidence>
<comment type="similarity">
    <text evidence="3">Belongs to the class I-like SAM-binding methyltransferase superfamily. BUD23/WBSCR22 family.</text>
</comment>
<gene>
    <name evidence="17" type="ORF">TRIADDRAFT_28767</name>
</gene>
<dbReference type="RefSeq" id="XP_002115202.1">
    <property type="nucleotide sequence ID" value="XM_002115166.1"/>
</dbReference>
<dbReference type="InterPro" id="IPR022238">
    <property type="entry name" value="Bud23_C"/>
</dbReference>
<evidence type="ECO:0000256" key="10">
    <source>
        <dbReference type="ARBA" id="ARBA00059355"/>
    </source>
</evidence>
<dbReference type="FunFam" id="3.40.50.150:FF:000017">
    <property type="entry name" value="probable 18S rRNA (Guanine-N(7))-methyltransferase"/>
    <property type="match status" value="1"/>
</dbReference>
<evidence type="ECO:0000256" key="12">
    <source>
        <dbReference type="ARBA" id="ARBA00074415"/>
    </source>
</evidence>
<evidence type="ECO:0000256" key="9">
    <source>
        <dbReference type="ARBA" id="ARBA00050374"/>
    </source>
</evidence>
<sequence length="284" mass="32070">MPRPEHGGPPELYYNERESTKYTNNSRVIDVQFRMSERAMELLSLPSGQPSLILDVGCGSGLSGEIISEMGHFWIGLDISKAMLDVAAWREVNGDLFLQDMGDGIGFRPGTFDGVISISAIQWLCNANKKHHRPAHRLYRFFCSLYIAMARGARAVFQLYPENSEQLELITTAAMKAGFTGGITVDYPNSTRAKKMFLCLFTGQTAAAQLPQGLDTTFSPIANVVQFTNERFEFSGSKNKLAAPAHARKKSRDWILHKKQRRRRQGFEIRADSKYTGRRRKHKF</sequence>
<feature type="domain" description="Methyltransferase" evidence="16">
    <location>
        <begin position="53"/>
        <end position="128"/>
    </location>
</feature>
<dbReference type="PANTHER" id="PTHR12734:SF0">
    <property type="entry name" value="18S RRNA (GUANINE-N(7))-METHYLTRANSFERASE-RELATED"/>
    <property type="match status" value="1"/>
</dbReference>
<evidence type="ECO:0000256" key="5">
    <source>
        <dbReference type="ARBA" id="ARBA00022603"/>
    </source>
</evidence>
<evidence type="ECO:0000256" key="4">
    <source>
        <dbReference type="ARBA" id="ARBA00022490"/>
    </source>
</evidence>
<keyword evidence="4" id="KW-0963">Cytoplasm</keyword>
<dbReference type="GO" id="GO:0005730">
    <property type="term" value="C:nucleolus"/>
    <property type="evidence" value="ECO:0000318"/>
    <property type="project" value="GO_Central"/>
</dbReference>
<dbReference type="CTD" id="6756252"/>
<feature type="domain" description="18S rRNA (guanine(1575)-N(7))-methyltransferase Bud23 C-terminal" evidence="15">
    <location>
        <begin position="200"/>
        <end position="282"/>
    </location>
</feature>
<keyword evidence="7" id="KW-0949">S-adenosyl-L-methionine</keyword>
<evidence type="ECO:0000256" key="6">
    <source>
        <dbReference type="ARBA" id="ARBA00022679"/>
    </source>
</evidence>
<dbReference type="FunCoup" id="B3S4M6">
    <property type="interactions" value="1686"/>
</dbReference>
<evidence type="ECO:0000256" key="2">
    <source>
        <dbReference type="ARBA" id="ARBA00004496"/>
    </source>
</evidence>
<evidence type="ECO:0000256" key="14">
    <source>
        <dbReference type="ARBA" id="ARBA00081208"/>
    </source>
</evidence>
<evidence type="ECO:0000313" key="17">
    <source>
        <dbReference type="EMBL" id="EDV22658.1"/>
    </source>
</evidence>
<comment type="function">
    <text evidence="10">S-adenosyl-L-methionine-dependent methyltransferase that specifically methylates the N(7) position of a guanine in 18S rRNA. Requires the methyltransferase adapter protein TRM112 for full rRNA methyltransferase activity. Involved in the pre-rRNA processing steps leading to small-subunit rRNA production independently of its RNA-modifying catalytic activity. Important for biogenesis end export of the 40S ribosomal subunit independent on its methyltransferase activity. Locus-specific steroid receptor coactivator. Potentiates transactivation by glucocorticoid (NR3C1), mineralocorticoid (NR3C2), androgen (AR) and progesterone (PGR) receptors. Required for the maintenance of open chromatin at the TSC22D3/GILZ locus to facilitate NR3C1 loading on the response elements. Required for maintenance of dimethylation on histone H3 'Lys-79' (H3K79me2), although direct histone methyltransferase activity is not observed in vitro.</text>
</comment>
<dbReference type="InterPro" id="IPR039769">
    <property type="entry name" value="Bud23-like"/>
</dbReference>
<dbReference type="EMBL" id="DS985249">
    <property type="protein sequence ID" value="EDV22658.1"/>
    <property type="molecule type" value="Genomic_DNA"/>
</dbReference>
<dbReference type="GO" id="GO:0016435">
    <property type="term" value="F:rRNA (guanine) methyltransferase activity"/>
    <property type="evidence" value="ECO:0000318"/>
    <property type="project" value="GO_Central"/>
</dbReference>
<evidence type="ECO:0000256" key="3">
    <source>
        <dbReference type="ARBA" id="ARBA00005547"/>
    </source>
</evidence>
<dbReference type="KEGG" id="tad:TRIADDRAFT_28767"/>
<evidence type="ECO:0000256" key="8">
    <source>
        <dbReference type="ARBA" id="ARBA00023242"/>
    </source>
</evidence>
<dbReference type="Proteomes" id="UP000009022">
    <property type="component" value="Unassembled WGS sequence"/>
</dbReference>
<dbReference type="OMA" id="WIQEKKE"/>
<keyword evidence="18" id="KW-1185">Reference proteome</keyword>
<comment type="subcellular location">
    <subcellularLocation>
        <location evidence="2">Cytoplasm</location>
    </subcellularLocation>
    <subcellularLocation>
        <location evidence="1">Nucleus</location>
    </subcellularLocation>
</comment>
<keyword evidence="5" id="KW-0489">Methyltransferase</keyword>
<dbReference type="PANTHER" id="PTHR12734">
    <property type="entry name" value="METHYLTRANSFERASE-RELATED"/>
    <property type="match status" value="1"/>
</dbReference>
<protein>
    <recommendedName>
        <fullName evidence="12">18S rRNA (guanine-N(7))-methyltransferase</fullName>
    </recommendedName>
    <alternativeName>
        <fullName evidence="14">Bud site selection protein 23 homolog</fullName>
    </alternativeName>
    <alternativeName>
        <fullName evidence="13">rRNA methyltransferase and ribosome maturation factor</fullName>
    </alternativeName>
</protein>
<accession>B3S4M6</accession>
<keyword evidence="6" id="KW-0808">Transferase</keyword>
<dbReference type="Pfam" id="PF12589">
    <property type="entry name" value="WBS_methylT"/>
    <property type="match status" value="1"/>
</dbReference>
<dbReference type="GO" id="GO:0070476">
    <property type="term" value="P:rRNA (guanine-N7)-methylation"/>
    <property type="evidence" value="ECO:0000318"/>
    <property type="project" value="GO_Central"/>
</dbReference>
<dbReference type="CDD" id="cd02440">
    <property type="entry name" value="AdoMet_MTases"/>
    <property type="match status" value="1"/>
</dbReference>
<dbReference type="GO" id="GO:0005737">
    <property type="term" value="C:cytoplasm"/>
    <property type="evidence" value="ECO:0007669"/>
    <property type="project" value="UniProtKB-SubCell"/>
</dbReference>
<evidence type="ECO:0000313" key="18">
    <source>
        <dbReference type="Proteomes" id="UP000009022"/>
    </source>
</evidence>